<keyword evidence="2" id="KW-1185">Reference proteome</keyword>
<dbReference type="PATRIC" id="fig|1263870.3.peg.2562"/>
<organism evidence="1 2">
    <name type="scientific">Rhodopirellula sallentina SM41</name>
    <dbReference type="NCBI Taxonomy" id="1263870"/>
    <lineage>
        <taxon>Bacteria</taxon>
        <taxon>Pseudomonadati</taxon>
        <taxon>Planctomycetota</taxon>
        <taxon>Planctomycetia</taxon>
        <taxon>Pirellulales</taxon>
        <taxon>Pirellulaceae</taxon>
        <taxon>Rhodopirellula</taxon>
    </lineage>
</organism>
<dbReference type="Proteomes" id="UP000011885">
    <property type="component" value="Unassembled WGS sequence"/>
</dbReference>
<accession>M5U3Y3</accession>
<evidence type="ECO:0000313" key="1">
    <source>
        <dbReference type="EMBL" id="EMI56160.1"/>
    </source>
</evidence>
<proteinExistence type="predicted"/>
<evidence type="ECO:0000313" key="2">
    <source>
        <dbReference type="Proteomes" id="UP000011885"/>
    </source>
</evidence>
<dbReference type="AlphaFoldDB" id="M5U3Y3"/>
<dbReference type="EMBL" id="ANOH01000168">
    <property type="protein sequence ID" value="EMI56160.1"/>
    <property type="molecule type" value="Genomic_DNA"/>
</dbReference>
<protein>
    <submittedName>
        <fullName evidence="1">Uncharacterized protein</fullName>
    </submittedName>
</protein>
<gene>
    <name evidence="1" type="ORF">RSSM_02409</name>
</gene>
<sequence>MQSDPSFRNRVGSWVGWFGESTLETAIVADWIPAKANLCLAW</sequence>
<name>M5U3Y3_9BACT</name>
<reference evidence="1 2" key="1">
    <citation type="journal article" date="2013" name="Mar. Genomics">
        <title>Expression of sulfatases in Rhodopirellula baltica and the diversity of sulfatases in the genus Rhodopirellula.</title>
        <authorList>
            <person name="Wegner C.E."/>
            <person name="Richter-Heitmann T."/>
            <person name="Klindworth A."/>
            <person name="Klockow C."/>
            <person name="Richter M."/>
            <person name="Achstetter T."/>
            <person name="Glockner F.O."/>
            <person name="Harder J."/>
        </authorList>
    </citation>
    <scope>NUCLEOTIDE SEQUENCE [LARGE SCALE GENOMIC DNA]</scope>
    <source>
        <strain evidence="1 2">SM41</strain>
    </source>
</reference>
<comment type="caution">
    <text evidence="1">The sequence shown here is derived from an EMBL/GenBank/DDBJ whole genome shotgun (WGS) entry which is preliminary data.</text>
</comment>